<sequence>MLDCRASGAPEVPGQQMAEGATAVTSKPTYSISDLAREFSITTRAIRFYEDKGMLSPARRGQTRVYRPEDRVRLKLILRGKRLGLSLEESAEIINMYDPAHGNVEQIQRLLDSIRTKRARLQEQLQDIHALMAELDEAEARCLENLSTESLNK</sequence>
<dbReference type="InterPro" id="IPR047057">
    <property type="entry name" value="MerR_fam"/>
</dbReference>
<dbReference type="EMBL" id="BSYJ01000001">
    <property type="protein sequence ID" value="GMG85802.1"/>
    <property type="molecule type" value="Genomic_DNA"/>
</dbReference>
<dbReference type="PROSITE" id="PS50937">
    <property type="entry name" value="HTH_MERR_2"/>
    <property type="match status" value="1"/>
</dbReference>
<dbReference type="Pfam" id="PF13411">
    <property type="entry name" value="MerR_1"/>
    <property type="match status" value="1"/>
</dbReference>
<evidence type="ECO:0000259" key="4">
    <source>
        <dbReference type="PROSITE" id="PS50937"/>
    </source>
</evidence>
<feature type="region of interest" description="Disordered" evidence="3">
    <location>
        <begin position="1"/>
        <end position="20"/>
    </location>
</feature>
<reference evidence="5 6" key="1">
    <citation type="submission" date="2023-04" db="EMBL/GenBank/DDBJ databases">
        <title>Marinobulbifer ophiurae gen. nov., sp. Nov., isolate from tissue of brittle star Ophioplocus japonicus.</title>
        <authorList>
            <person name="Kawano K."/>
            <person name="Sawayama S."/>
            <person name="Nakagawa S."/>
        </authorList>
    </citation>
    <scope>NUCLEOTIDE SEQUENCE [LARGE SCALE GENOMIC DNA]</scope>
    <source>
        <strain evidence="5 6">NKW57</strain>
    </source>
</reference>
<keyword evidence="6" id="KW-1185">Reference proteome</keyword>
<evidence type="ECO:0000256" key="2">
    <source>
        <dbReference type="SAM" id="Coils"/>
    </source>
</evidence>
<name>A0ABQ6LUN6_9GAMM</name>
<protein>
    <submittedName>
        <fullName evidence="5">Liu genes transcriptional regulator LiuR</fullName>
    </submittedName>
</protein>
<keyword evidence="1" id="KW-0238">DNA-binding</keyword>
<evidence type="ECO:0000256" key="1">
    <source>
        <dbReference type="ARBA" id="ARBA00023125"/>
    </source>
</evidence>
<accession>A0ABQ6LUN6</accession>
<organism evidence="5 6">
    <name type="scientific">Biformimicrobium ophioploci</name>
    <dbReference type="NCBI Taxonomy" id="3036711"/>
    <lineage>
        <taxon>Bacteria</taxon>
        <taxon>Pseudomonadati</taxon>
        <taxon>Pseudomonadota</taxon>
        <taxon>Gammaproteobacteria</taxon>
        <taxon>Cellvibrionales</taxon>
        <taxon>Microbulbiferaceae</taxon>
        <taxon>Biformimicrobium</taxon>
    </lineage>
</organism>
<evidence type="ECO:0000256" key="3">
    <source>
        <dbReference type="SAM" id="MobiDB-lite"/>
    </source>
</evidence>
<dbReference type="PANTHER" id="PTHR30204:SF58">
    <property type="entry name" value="HTH-TYPE TRANSCRIPTIONAL REGULATOR YFMP"/>
    <property type="match status" value="1"/>
</dbReference>
<comment type="caution">
    <text evidence="5">The sequence shown here is derived from an EMBL/GenBank/DDBJ whole genome shotgun (WGS) entry which is preliminary data.</text>
</comment>
<evidence type="ECO:0000313" key="6">
    <source>
        <dbReference type="Proteomes" id="UP001224392"/>
    </source>
</evidence>
<feature type="coiled-coil region" evidence="2">
    <location>
        <begin position="104"/>
        <end position="141"/>
    </location>
</feature>
<proteinExistence type="predicted"/>
<keyword evidence="2" id="KW-0175">Coiled coil</keyword>
<dbReference type="PANTHER" id="PTHR30204">
    <property type="entry name" value="REDOX-CYCLING DRUG-SENSING TRANSCRIPTIONAL ACTIVATOR SOXR"/>
    <property type="match status" value="1"/>
</dbReference>
<dbReference type="Proteomes" id="UP001224392">
    <property type="component" value="Unassembled WGS sequence"/>
</dbReference>
<dbReference type="SMART" id="SM00422">
    <property type="entry name" value="HTH_MERR"/>
    <property type="match status" value="1"/>
</dbReference>
<dbReference type="CDD" id="cd04776">
    <property type="entry name" value="HTH_GnyR"/>
    <property type="match status" value="1"/>
</dbReference>
<dbReference type="Gene3D" id="1.10.1660.10">
    <property type="match status" value="1"/>
</dbReference>
<gene>
    <name evidence="5" type="primary">liuR</name>
    <name evidence="5" type="ORF">MNKW57_01230</name>
</gene>
<dbReference type="SUPFAM" id="SSF46955">
    <property type="entry name" value="Putative DNA-binding domain"/>
    <property type="match status" value="1"/>
</dbReference>
<feature type="domain" description="HTH merR-type" evidence="4">
    <location>
        <begin position="29"/>
        <end position="96"/>
    </location>
</feature>
<evidence type="ECO:0000313" key="5">
    <source>
        <dbReference type="EMBL" id="GMG85802.1"/>
    </source>
</evidence>
<dbReference type="InterPro" id="IPR009061">
    <property type="entry name" value="DNA-bd_dom_put_sf"/>
</dbReference>
<dbReference type="InterPro" id="IPR000551">
    <property type="entry name" value="MerR-type_HTH_dom"/>
</dbReference>